<dbReference type="Pfam" id="PF00583">
    <property type="entry name" value="Acetyltransf_1"/>
    <property type="match status" value="1"/>
</dbReference>
<evidence type="ECO:0000313" key="4">
    <source>
        <dbReference type="EMBL" id="MFD1432113.1"/>
    </source>
</evidence>
<dbReference type="EMBL" id="JBHTOG010000022">
    <property type="protein sequence ID" value="MFD1432113.1"/>
    <property type="molecule type" value="Genomic_DNA"/>
</dbReference>
<proteinExistence type="predicted"/>
<dbReference type="InterPro" id="IPR016181">
    <property type="entry name" value="Acyl_CoA_acyltransferase"/>
</dbReference>
<reference evidence="5" key="1">
    <citation type="journal article" date="2019" name="Int. J. Syst. Evol. Microbiol.">
        <title>The Global Catalogue of Microorganisms (GCM) 10K type strain sequencing project: providing services to taxonomists for standard genome sequencing and annotation.</title>
        <authorList>
            <consortium name="The Broad Institute Genomics Platform"/>
            <consortium name="The Broad Institute Genome Sequencing Center for Infectious Disease"/>
            <person name="Wu L."/>
            <person name="Ma J."/>
        </authorList>
    </citation>
    <scope>NUCLEOTIDE SEQUENCE [LARGE SCALE GENOMIC DNA]</scope>
    <source>
        <strain evidence="5">CCM 8947</strain>
    </source>
</reference>
<dbReference type="PANTHER" id="PTHR43877">
    <property type="entry name" value="AMINOALKYLPHOSPHONATE N-ACETYLTRANSFERASE-RELATED-RELATED"/>
    <property type="match status" value="1"/>
</dbReference>
<keyword evidence="2 4" id="KW-0012">Acyltransferase</keyword>
<dbReference type="InterPro" id="IPR000182">
    <property type="entry name" value="GNAT_dom"/>
</dbReference>
<keyword evidence="1 4" id="KW-0808">Transferase</keyword>
<dbReference type="GO" id="GO:0016746">
    <property type="term" value="F:acyltransferase activity"/>
    <property type="evidence" value="ECO:0007669"/>
    <property type="project" value="UniProtKB-KW"/>
</dbReference>
<evidence type="ECO:0000256" key="2">
    <source>
        <dbReference type="ARBA" id="ARBA00023315"/>
    </source>
</evidence>
<gene>
    <name evidence="4" type="ORF">ACFQ47_05380</name>
</gene>
<dbReference type="EC" id="2.3.-.-" evidence="4"/>
<dbReference type="SUPFAM" id="SSF55729">
    <property type="entry name" value="Acyl-CoA N-acyltransferases (Nat)"/>
    <property type="match status" value="1"/>
</dbReference>
<feature type="domain" description="N-acetyltransferase" evidence="3">
    <location>
        <begin position="2"/>
        <end position="165"/>
    </location>
</feature>
<name>A0ABW4CQ13_9LACO</name>
<evidence type="ECO:0000313" key="5">
    <source>
        <dbReference type="Proteomes" id="UP001597192"/>
    </source>
</evidence>
<dbReference type="Proteomes" id="UP001597192">
    <property type="component" value="Unassembled WGS sequence"/>
</dbReference>
<protein>
    <submittedName>
        <fullName evidence="4">GNAT family N-acetyltransferase</fullName>
        <ecNumber evidence="4">2.3.-.-</ecNumber>
    </submittedName>
</protein>
<evidence type="ECO:0000256" key="1">
    <source>
        <dbReference type="ARBA" id="ARBA00022679"/>
    </source>
</evidence>
<evidence type="ECO:0000259" key="3">
    <source>
        <dbReference type="PROSITE" id="PS51186"/>
    </source>
</evidence>
<comment type="caution">
    <text evidence="4">The sequence shown here is derived from an EMBL/GenBank/DDBJ whole genome shotgun (WGS) entry which is preliminary data.</text>
</comment>
<dbReference type="RefSeq" id="WP_225423146.1">
    <property type="nucleotide sequence ID" value="NZ_JBHTOG010000022.1"/>
</dbReference>
<dbReference type="CDD" id="cd04301">
    <property type="entry name" value="NAT_SF"/>
    <property type="match status" value="1"/>
</dbReference>
<accession>A0ABW4CQ13</accession>
<organism evidence="4 5">
    <name type="scientific">Lacticaseibacillus yichunensis</name>
    <dbReference type="NCBI Taxonomy" id="2486015"/>
    <lineage>
        <taxon>Bacteria</taxon>
        <taxon>Bacillati</taxon>
        <taxon>Bacillota</taxon>
        <taxon>Bacilli</taxon>
        <taxon>Lactobacillales</taxon>
        <taxon>Lactobacillaceae</taxon>
        <taxon>Lacticaseibacillus</taxon>
    </lineage>
</organism>
<dbReference type="InterPro" id="IPR050832">
    <property type="entry name" value="Bact_Acetyltransf"/>
</dbReference>
<sequence>MTQIRLMQAADVAAIDAGFRAQNWPPRTAVLQSYWQDQQAGRRQVFVVEQHGVVAGYLTLVSLAAHGPFAGKLPEVTDFNVFSAFRQQGIGTALLDAVENAARTAGATVISLGVGLHAGYGPAQRLYVRRGYVPDGSGVWYQDRPLPQDASSRNDDALVLYLSKPLFS</sequence>
<dbReference type="Gene3D" id="3.40.630.30">
    <property type="match status" value="1"/>
</dbReference>
<keyword evidence="5" id="KW-1185">Reference proteome</keyword>
<dbReference type="PROSITE" id="PS51186">
    <property type="entry name" value="GNAT"/>
    <property type="match status" value="1"/>
</dbReference>